<protein>
    <submittedName>
        <fullName evidence="1">(Mediterranean fruit fly) hypothetical protein</fullName>
    </submittedName>
</protein>
<gene>
    <name evidence="1" type="ORF">CCAP1982_LOCUS1905</name>
</gene>
<keyword evidence="2" id="KW-1185">Reference proteome</keyword>
<evidence type="ECO:0000313" key="1">
    <source>
        <dbReference type="EMBL" id="CAD6993075.1"/>
    </source>
</evidence>
<feature type="non-terminal residue" evidence="1">
    <location>
        <position position="102"/>
    </location>
</feature>
<name>A0A811U736_CERCA</name>
<accession>A0A811U736</accession>
<sequence>MEVKKNQKLLCSADVPFAANLQHLFFYGYFKVSLPKYYLSYREWYESNEILVFTYIYTFCRFYDFAAINGTSLFLIPDLYNLDLTNIMENIPSPCFHNQLHR</sequence>
<proteinExistence type="predicted"/>
<dbReference type="AlphaFoldDB" id="A0A811U736"/>
<dbReference type="EMBL" id="CAJHJT010000001">
    <property type="protein sequence ID" value="CAD6993075.1"/>
    <property type="molecule type" value="Genomic_DNA"/>
</dbReference>
<dbReference type="Proteomes" id="UP000606786">
    <property type="component" value="Unassembled WGS sequence"/>
</dbReference>
<comment type="caution">
    <text evidence="1">The sequence shown here is derived from an EMBL/GenBank/DDBJ whole genome shotgun (WGS) entry which is preliminary data.</text>
</comment>
<organism evidence="1 2">
    <name type="scientific">Ceratitis capitata</name>
    <name type="common">Mediterranean fruit fly</name>
    <name type="synonym">Tephritis capitata</name>
    <dbReference type="NCBI Taxonomy" id="7213"/>
    <lineage>
        <taxon>Eukaryota</taxon>
        <taxon>Metazoa</taxon>
        <taxon>Ecdysozoa</taxon>
        <taxon>Arthropoda</taxon>
        <taxon>Hexapoda</taxon>
        <taxon>Insecta</taxon>
        <taxon>Pterygota</taxon>
        <taxon>Neoptera</taxon>
        <taxon>Endopterygota</taxon>
        <taxon>Diptera</taxon>
        <taxon>Brachycera</taxon>
        <taxon>Muscomorpha</taxon>
        <taxon>Tephritoidea</taxon>
        <taxon>Tephritidae</taxon>
        <taxon>Ceratitis</taxon>
        <taxon>Ceratitis</taxon>
    </lineage>
</organism>
<reference evidence="1" key="1">
    <citation type="submission" date="2020-11" db="EMBL/GenBank/DDBJ databases">
        <authorList>
            <person name="Whitehead M."/>
        </authorList>
    </citation>
    <scope>NUCLEOTIDE SEQUENCE</scope>
    <source>
        <strain evidence="1">EGII</strain>
    </source>
</reference>
<evidence type="ECO:0000313" key="2">
    <source>
        <dbReference type="Proteomes" id="UP000606786"/>
    </source>
</evidence>